<sequence>MAQNNKRLATYCDKKQTSAVMEGLNEQRKLSRFCDVVLKVCGEQIFAHSNILSSASEYFSSFLGCGQDWPRAFSQKTPQIIEIYIDGSDGDGKGYGEAVRKVVDFMYTSKIDITNEVLNEVIEIAKIMQMNKILEYCEIYLKDETCEDMENSSDNLINKSTVSTMTESKSNGNALEEDNEIGSDNEVNDPDYKAPMNVKEDAFKKKVLKKRGRPRKKQEDSDIHFGSIRIPILEEEPEDENLCILFNQGDCLTTTDKQGDEQDIDKSHIPNDQEKESLLPEAVKSDPTNSKPTRYSRRVRKAKAHPDYVTHQSSLLKIKKVEAIEDEERENKPMVDNEIHAKLRYMCKACNLTFRSMDEYKDHKSTTHTTVLSSRKELSCSRCEFTTKRQNEYKEHMKTHLHSELTCSFCEYQATDQNDFQLHIEKHTGEFPYFCMECDTRFKNKAQQNAHMPKHSVVKPFVCETCNAGFKWKHALKSHMITHSDTKDHLCDICGFATAHKSMLKAHKLIHSGNTYKCDVLNCNFQATKKQNLKYHMLTHSGEKPHQCEVCGQSFSLVKNMKRHMLMHSNDKPIKCDIQDCQFGTTRFDKLKEHKLKQHGAGLPPTKKLRLSDYENITEGHHIIHISENQILTEALAATHNIQEGQIIATVDSGSIIGHVQYAEIDAASGIIQYVTSIE</sequence>
<evidence type="ECO:0000256" key="5">
    <source>
        <dbReference type="ARBA" id="ARBA00022771"/>
    </source>
</evidence>
<evidence type="ECO:0000256" key="8">
    <source>
        <dbReference type="ARBA" id="ARBA00023125"/>
    </source>
</evidence>
<dbReference type="AlphaFoldDB" id="A0AAN8JXQ8"/>
<evidence type="ECO:0000256" key="6">
    <source>
        <dbReference type="ARBA" id="ARBA00022833"/>
    </source>
</evidence>
<feature type="domain" description="C2H2-type" evidence="14">
    <location>
        <begin position="405"/>
        <end position="432"/>
    </location>
</feature>
<comment type="caution">
    <text evidence="15">The sequence shown here is derived from an EMBL/GenBank/DDBJ whole genome shotgun (WGS) entry which is preliminary data.</text>
</comment>
<dbReference type="PROSITE" id="PS50157">
    <property type="entry name" value="ZINC_FINGER_C2H2_2"/>
    <property type="match status" value="7"/>
</dbReference>
<dbReference type="InterPro" id="IPR036236">
    <property type="entry name" value="Znf_C2H2_sf"/>
</dbReference>
<dbReference type="SMART" id="SM00225">
    <property type="entry name" value="BTB"/>
    <property type="match status" value="1"/>
</dbReference>
<gene>
    <name evidence="15" type="ORF">SNE40_007042</name>
</gene>
<evidence type="ECO:0000259" key="13">
    <source>
        <dbReference type="PROSITE" id="PS50097"/>
    </source>
</evidence>
<keyword evidence="9" id="KW-0804">Transcription</keyword>
<dbReference type="Proteomes" id="UP001347796">
    <property type="component" value="Unassembled WGS sequence"/>
</dbReference>
<feature type="domain" description="C2H2-type" evidence="14">
    <location>
        <begin position="516"/>
        <end position="545"/>
    </location>
</feature>
<evidence type="ECO:0000259" key="14">
    <source>
        <dbReference type="PROSITE" id="PS50157"/>
    </source>
</evidence>
<keyword evidence="8" id="KW-0238">DNA-binding</keyword>
<keyword evidence="3" id="KW-0479">Metal-binding</keyword>
<comment type="similarity">
    <text evidence="2">Belongs to the krueppel C2H2-type zinc-finger protein family.</text>
</comment>
<dbReference type="Pfam" id="PF00651">
    <property type="entry name" value="BTB"/>
    <property type="match status" value="1"/>
</dbReference>
<evidence type="ECO:0000256" key="3">
    <source>
        <dbReference type="ARBA" id="ARBA00022723"/>
    </source>
</evidence>
<dbReference type="GO" id="GO:0005634">
    <property type="term" value="C:nucleus"/>
    <property type="evidence" value="ECO:0007669"/>
    <property type="project" value="UniProtKB-SubCell"/>
</dbReference>
<dbReference type="InterPro" id="IPR013087">
    <property type="entry name" value="Znf_C2H2_type"/>
</dbReference>
<keyword evidence="4" id="KW-0677">Repeat</keyword>
<evidence type="ECO:0000256" key="9">
    <source>
        <dbReference type="ARBA" id="ARBA00023163"/>
    </source>
</evidence>
<protein>
    <submittedName>
        <fullName evidence="15">Uncharacterized protein</fullName>
    </submittedName>
</protein>
<dbReference type="InterPro" id="IPR000210">
    <property type="entry name" value="BTB/POZ_dom"/>
</dbReference>
<dbReference type="GO" id="GO:0008270">
    <property type="term" value="F:zinc ion binding"/>
    <property type="evidence" value="ECO:0007669"/>
    <property type="project" value="UniProtKB-KW"/>
</dbReference>
<dbReference type="SMART" id="SM00355">
    <property type="entry name" value="ZnF_C2H2"/>
    <property type="match status" value="9"/>
</dbReference>
<feature type="compositionally biased region" description="Acidic residues" evidence="12">
    <location>
        <begin position="175"/>
        <end position="189"/>
    </location>
</feature>
<feature type="compositionally biased region" description="Polar residues" evidence="12">
    <location>
        <begin position="162"/>
        <end position="173"/>
    </location>
</feature>
<reference evidence="15 16" key="1">
    <citation type="submission" date="2024-01" db="EMBL/GenBank/DDBJ databases">
        <title>The genome of the rayed Mediterranean limpet Patella caerulea (Linnaeus, 1758).</title>
        <authorList>
            <person name="Anh-Thu Weber A."/>
            <person name="Halstead-Nussloch G."/>
        </authorList>
    </citation>
    <scope>NUCLEOTIDE SEQUENCE [LARGE SCALE GENOMIC DNA]</scope>
    <source>
        <strain evidence="15">AATW-2023a</strain>
        <tissue evidence="15">Whole specimen</tissue>
    </source>
</reference>
<keyword evidence="7" id="KW-0805">Transcription regulation</keyword>
<dbReference type="SUPFAM" id="SSF54695">
    <property type="entry name" value="POZ domain"/>
    <property type="match status" value="1"/>
</dbReference>
<evidence type="ECO:0000313" key="15">
    <source>
        <dbReference type="EMBL" id="KAK6184599.1"/>
    </source>
</evidence>
<evidence type="ECO:0000256" key="12">
    <source>
        <dbReference type="SAM" id="MobiDB-lite"/>
    </source>
</evidence>
<name>A0AAN8JXQ8_PATCE</name>
<evidence type="ECO:0000256" key="11">
    <source>
        <dbReference type="PROSITE-ProRule" id="PRU00042"/>
    </source>
</evidence>
<feature type="domain" description="C2H2-type" evidence="14">
    <location>
        <begin position="433"/>
        <end position="460"/>
    </location>
</feature>
<feature type="domain" description="C2H2-type" evidence="14">
    <location>
        <begin position="345"/>
        <end position="369"/>
    </location>
</feature>
<organism evidence="15 16">
    <name type="scientific">Patella caerulea</name>
    <name type="common">Rayed Mediterranean limpet</name>
    <dbReference type="NCBI Taxonomy" id="87958"/>
    <lineage>
        <taxon>Eukaryota</taxon>
        <taxon>Metazoa</taxon>
        <taxon>Spiralia</taxon>
        <taxon>Lophotrochozoa</taxon>
        <taxon>Mollusca</taxon>
        <taxon>Gastropoda</taxon>
        <taxon>Patellogastropoda</taxon>
        <taxon>Patelloidea</taxon>
        <taxon>Patellidae</taxon>
        <taxon>Patella</taxon>
    </lineage>
</organism>
<feature type="region of interest" description="Disordered" evidence="12">
    <location>
        <begin position="203"/>
        <end position="222"/>
    </location>
</feature>
<dbReference type="EMBL" id="JAZGQO010000006">
    <property type="protein sequence ID" value="KAK6184599.1"/>
    <property type="molecule type" value="Genomic_DNA"/>
</dbReference>
<feature type="compositionally biased region" description="Basic and acidic residues" evidence="12">
    <location>
        <begin position="257"/>
        <end position="278"/>
    </location>
</feature>
<feature type="region of interest" description="Disordered" evidence="12">
    <location>
        <begin position="256"/>
        <end position="306"/>
    </location>
</feature>
<dbReference type="GO" id="GO:0001228">
    <property type="term" value="F:DNA-binding transcription activator activity, RNA polymerase II-specific"/>
    <property type="evidence" value="ECO:0007669"/>
    <property type="project" value="TreeGrafter"/>
</dbReference>
<proteinExistence type="inferred from homology"/>
<dbReference type="Gene3D" id="3.30.710.10">
    <property type="entry name" value="Potassium Channel Kv1.1, Chain A"/>
    <property type="match status" value="1"/>
</dbReference>
<feature type="domain" description="C2H2-type" evidence="14">
    <location>
        <begin position="461"/>
        <end position="488"/>
    </location>
</feature>
<dbReference type="InterPro" id="IPR011333">
    <property type="entry name" value="SKP1/BTB/POZ_sf"/>
</dbReference>
<evidence type="ECO:0000256" key="2">
    <source>
        <dbReference type="ARBA" id="ARBA00006991"/>
    </source>
</evidence>
<keyword evidence="5 11" id="KW-0863">Zinc-finger</keyword>
<dbReference type="Gene3D" id="3.30.160.60">
    <property type="entry name" value="Classic Zinc Finger"/>
    <property type="match status" value="6"/>
</dbReference>
<dbReference type="PANTHER" id="PTHR24393:SF15">
    <property type="entry name" value="IP01243P-RELATED"/>
    <property type="match status" value="1"/>
</dbReference>
<dbReference type="PROSITE" id="PS50097">
    <property type="entry name" value="BTB"/>
    <property type="match status" value="1"/>
</dbReference>
<comment type="subcellular location">
    <subcellularLocation>
        <location evidence="1">Nucleus</location>
    </subcellularLocation>
</comment>
<dbReference type="Pfam" id="PF13894">
    <property type="entry name" value="zf-C2H2_4"/>
    <property type="match status" value="1"/>
</dbReference>
<feature type="region of interest" description="Disordered" evidence="12">
    <location>
        <begin position="162"/>
        <end position="194"/>
    </location>
</feature>
<accession>A0AAN8JXQ8</accession>
<evidence type="ECO:0000256" key="1">
    <source>
        <dbReference type="ARBA" id="ARBA00004123"/>
    </source>
</evidence>
<keyword evidence="16" id="KW-1185">Reference proteome</keyword>
<dbReference type="PROSITE" id="PS00028">
    <property type="entry name" value="ZINC_FINGER_C2H2_1"/>
    <property type="match status" value="4"/>
</dbReference>
<dbReference type="GO" id="GO:0000978">
    <property type="term" value="F:RNA polymerase II cis-regulatory region sequence-specific DNA binding"/>
    <property type="evidence" value="ECO:0007669"/>
    <property type="project" value="TreeGrafter"/>
</dbReference>
<keyword evidence="10" id="KW-0539">Nucleus</keyword>
<keyword evidence="6" id="KW-0862">Zinc</keyword>
<dbReference type="FunFam" id="3.30.160.60:FF:001289">
    <property type="entry name" value="Zinc finger protein 574"/>
    <property type="match status" value="1"/>
</dbReference>
<evidence type="ECO:0000256" key="7">
    <source>
        <dbReference type="ARBA" id="ARBA00023015"/>
    </source>
</evidence>
<evidence type="ECO:0000313" key="16">
    <source>
        <dbReference type="Proteomes" id="UP001347796"/>
    </source>
</evidence>
<evidence type="ECO:0000256" key="10">
    <source>
        <dbReference type="ARBA" id="ARBA00023242"/>
    </source>
</evidence>
<dbReference type="SUPFAM" id="SSF57667">
    <property type="entry name" value="beta-beta-alpha zinc fingers"/>
    <property type="match status" value="3"/>
</dbReference>
<evidence type="ECO:0000256" key="4">
    <source>
        <dbReference type="ARBA" id="ARBA00022737"/>
    </source>
</evidence>
<feature type="compositionally biased region" description="Basic residues" evidence="12">
    <location>
        <begin position="294"/>
        <end position="303"/>
    </location>
</feature>
<feature type="compositionally biased region" description="Basic residues" evidence="12">
    <location>
        <begin position="205"/>
        <end position="216"/>
    </location>
</feature>
<feature type="domain" description="C2H2-type" evidence="14">
    <location>
        <begin position="489"/>
        <end position="516"/>
    </location>
</feature>
<feature type="domain" description="BTB" evidence="13">
    <location>
        <begin position="34"/>
        <end position="115"/>
    </location>
</feature>
<feature type="domain" description="C2H2-type" evidence="14">
    <location>
        <begin position="546"/>
        <end position="573"/>
    </location>
</feature>
<dbReference type="PANTHER" id="PTHR24393">
    <property type="entry name" value="ZINC FINGER PROTEIN"/>
    <property type="match status" value="1"/>
</dbReference>